<dbReference type="SUPFAM" id="SSF49265">
    <property type="entry name" value="Fibronectin type III"/>
    <property type="match status" value="1"/>
</dbReference>
<dbReference type="InterPro" id="IPR003961">
    <property type="entry name" value="FN3_dom"/>
</dbReference>
<feature type="domain" description="Fibronectin type-III" evidence="2">
    <location>
        <begin position="257"/>
        <end position="352"/>
    </location>
</feature>
<dbReference type="Pfam" id="PF00041">
    <property type="entry name" value="fn3"/>
    <property type="match status" value="1"/>
</dbReference>
<dbReference type="InterPro" id="IPR013783">
    <property type="entry name" value="Ig-like_fold"/>
</dbReference>
<dbReference type="Gene3D" id="2.60.40.10">
    <property type="entry name" value="Immunoglobulins"/>
    <property type="match status" value="1"/>
</dbReference>
<dbReference type="InterPro" id="IPR026444">
    <property type="entry name" value="Secre_tail"/>
</dbReference>
<name>A0A1N7IG11_9FLAO</name>
<dbReference type="Pfam" id="PF18962">
    <property type="entry name" value="Por_Secre_tail"/>
    <property type="match status" value="1"/>
</dbReference>
<gene>
    <name evidence="3" type="ORF">SAMN05421768_10528</name>
</gene>
<dbReference type="Gene3D" id="2.60.120.260">
    <property type="entry name" value="Galactose-binding domain-like"/>
    <property type="match status" value="1"/>
</dbReference>
<organism evidence="3 4">
    <name type="scientific">Chryseobacterium joostei</name>
    <dbReference type="NCBI Taxonomy" id="112234"/>
    <lineage>
        <taxon>Bacteria</taxon>
        <taxon>Pseudomonadati</taxon>
        <taxon>Bacteroidota</taxon>
        <taxon>Flavobacteriia</taxon>
        <taxon>Flavobacteriales</taxon>
        <taxon>Weeksellaceae</taxon>
        <taxon>Chryseobacterium group</taxon>
        <taxon>Chryseobacterium</taxon>
    </lineage>
</organism>
<dbReference type="AlphaFoldDB" id="A0A1N7IG11"/>
<accession>A0A1N7IG11</accession>
<protein>
    <submittedName>
        <fullName evidence="3">Por secretion system C-terminal sorting domain-containing protein</fullName>
    </submittedName>
</protein>
<proteinExistence type="predicted"/>
<evidence type="ECO:0000313" key="3">
    <source>
        <dbReference type="EMBL" id="SIS36033.1"/>
    </source>
</evidence>
<evidence type="ECO:0000256" key="1">
    <source>
        <dbReference type="ARBA" id="ARBA00022729"/>
    </source>
</evidence>
<sequence length="611" mass="65231">MVFLLIFDSNIDKMTINLFFKAFPAIALLSASAMMGQNFQTMPVSSGYTADVIANGIGSSMISTTTDVDGVSYNFVARDFQLTATSTPITYGIPTNGTINSVVASTPGLSFQLGDLSGNNSLRINSNAAGSNSGTLVFSNPVAAFKLYMLSTSGSGSSTVTITVNFTDNTTQVFTGQSISDWYGGNNFAIQGIGRILRTSDSLEPNSANPRLYQNVLTIDPANQAKPIQSVTVTKTNSAGVVNVFAFSADAYTDCLAPTTEAATAVTSNSAQISWTVPASNQTTGYDIYYSTNSAVPANNVNPNHSNVTGTSYTLNNLSPSTTYYYWVRANCSTATSKSAWSFSKSFTTLCGAVVPSYTNNFTSYPGNCWANALSGGTPDTGPTGTTPYWTQRNFLNGPSNGSAHMNLYGTSKTGWLKTLPFNLSAGGYKVKFDYGVTAYSGTASSAMDSDDVVHFLVSNDGGTTWTILQTWNANNSPSNTSTEYTFSLANFTNANTVFAFYGDTGPVDDDLDYNFYVDNFTVEKEQLSTSEVSSQTKKAAVHPNPFKDILYISDTRKVKSASVADVSGRIVKTTEGAVKELDLSRLNSGLYFVTLYFKDGSKSTVKAIKK</sequence>
<dbReference type="NCBIfam" id="TIGR04183">
    <property type="entry name" value="Por_Secre_tail"/>
    <property type="match status" value="1"/>
</dbReference>
<dbReference type="EMBL" id="FTNZ01000005">
    <property type="protein sequence ID" value="SIS36033.1"/>
    <property type="molecule type" value="Genomic_DNA"/>
</dbReference>
<evidence type="ECO:0000259" key="2">
    <source>
        <dbReference type="PROSITE" id="PS50853"/>
    </source>
</evidence>
<evidence type="ECO:0000313" key="4">
    <source>
        <dbReference type="Proteomes" id="UP000186106"/>
    </source>
</evidence>
<dbReference type="CDD" id="cd00063">
    <property type="entry name" value="FN3"/>
    <property type="match status" value="1"/>
</dbReference>
<dbReference type="SMART" id="SM00060">
    <property type="entry name" value="FN3"/>
    <property type="match status" value="1"/>
</dbReference>
<dbReference type="InterPro" id="IPR036116">
    <property type="entry name" value="FN3_sf"/>
</dbReference>
<keyword evidence="1" id="KW-0732">Signal</keyword>
<dbReference type="STRING" id="112234.SAMN05421768_10528"/>
<reference evidence="3 4" key="1">
    <citation type="submission" date="2017-01" db="EMBL/GenBank/DDBJ databases">
        <authorList>
            <person name="Mah S.A."/>
            <person name="Swanson W.J."/>
            <person name="Moy G.W."/>
            <person name="Vacquier V.D."/>
        </authorList>
    </citation>
    <scope>NUCLEOTIDE SEQUENCE [LARGE SCALE GENOMIC DNA]</scope>
    <source>
        <strain evidence="3 4">DSM 16927</strain>
    </source>
</reference>
<dbReference type="PROSITE" id="PS50853">
    <property type="entry name" value="FN3"/>
    <property type="match status" value="1"/>
</dbReference>
<dbReference type="Proteomes" id="UP000186106">
    <property type="component" value="Unassembled WGS sequence"/>
</dbReference>